<dbReference type="Pfam" id="PF05105">
    <property type="entry name" value="Phage_holin_4_1"/>
    <property type="match status" value="1"/>
</dbReference>
<dbReference type="NCBIfam" id="TIGR01593">
    <property type="entry name" value="holin_tox_secr"/>
    <property type="match status" value="1"/>
</dbReference>
<gene>
    <name evidence="7" type="ORF">EY666_07100</name>
</gene>
<comment type="caution">
    <text evidence="7">The sequence shown here is derived from an EMBL/GenBank/DDBJ whole genome shotgun (WGS) entry which is preliminary data.</text>
</comment>
<protein>
    <submittedName>
        <fullName evidence="7">Holin</fullName>
    </submittedName>
</protein>
<evidence type="ECO:0000256" key="4">
    <source>
        <dbReference type="ARBA" id="ARBA00023136"/>
    </source>
</evidence>
<evidence type="ECO:0000256" key="2">
    <source>
        <dbReference type="ARBA" id="ARBA00022692"/>
    </source>
</evidence>
<keyword evidence="2 6" id="KW-0812">Transmembrane</keyword>
<evidence type="ECO:0000313" key="8">
    <source>
        <dbReference type="Proteomes" id="UP000305511"/>
    </source>
</evidence>
<sequence length="126" mass="14272">MYMFDFLGRFLIDSDHKAIYVLTMICIAMIIDFLSGTIAAKINPDIEFKSKVGINGILRKVASMVLLLFFIPLAPLVPGGAGIGLLYVLYIGYLLMEIKSIFENYQKMGIITELFEDFIKHIKKDK</sequence>
<evidence type="ECO:0000256" key="3">
    <source>
        <dbReference type="ARBA" id="ARBA00022989"/>
    </source>
</evidence>
<dbReference type="AlphaFoldDB" id="A0A4U3MH06"/>
<evidence type="ECO:0000256" key="5">
    <source>
        <dbReference type="ARBA" id="ARBA00023600"/>
    </source>
</evidence>
<dbReference type="Proteomes" id="UP000305511">
    <property type="component" value="Unassembled WGS sequence"/>
</dbReference>
<feature type="transmembrane region" description="Helical" evidence="6">
    <location>
        <begin position="52"/>
        <end position="71"/>
    </location>
</feature>
<organism evidence="7 8">
    <name type="scientific">Enterococcus faecalis</name>
    <name type="common">Streptococcus faecalis</name>
    <dbReference type="NCBI Taxonomy" id="1351"/>
    <lineage>
        <taxon>Bacteria</taxon>
        <taxon>Bacillati</taxon>
        <taxon>Bacillota</taxon>
        <taxon>Bacilli</taxon>
        <taxon>Lactobacillales</taxon>
        <taxon>Enterococcaceae</taxon>
        <taxon>Enterococcus</taxon>
    </lineage>
</organism>
<evidence type="ECO:0000313" key="7">
    <source>
        <dbReference type="EMBL" id="TKK87247.1"/>
    </source>
</evidence>
<feature type="transmembrane region" description="Helical" evidence="6">
    <location>
        <begin position="20"/>
        <end position="40"/>
    </location>
</feature>
<accession>A0A4U3MH06</accession>
<name>A0A4U3MH06_ENTFL</name>
<proteinExistence type="inferred from homology"/>
<comment type="subcellular location">
    <subcellularLocation>
        <location evidence="1">Membrane</location>
        <topology evidence="1">Multi-pass membrane protein</topology>
    </subcellularLocation>
</comment>
<evidence type="ECO:0000256" key="6">
    <source>
        <dbReference type="SAM" id="Phobius"/>
    </source>
</evidence>
<keyword evidence="3 6" id="KW-1133">Transmembrane helix</keyword>
<keyword evidence="4 6" id="KW-0472">Membrane</keyword>
<dbReference type="RefSeq" id="WP_010716917.1">
    <property type="nucleotide sequence ID" value="NZ_SIYF01000156.1"/>
</dbReference>
<dbReference type="GO" id="GO:0016020">
    <property type="term" value="C:membrane"/>
    <property type="evidence" value="ECO:0007669"/>
    <property type="project" value="UniProtKB-SubCell"/>
</dbReference>
<feature type="transmembrane region" description="Helical" evidence="6">
    <location>
        <begin position="77"/>
        <end position="96"/>
    </location>
</feature>
<evidence type="ECO:0000256" key="1">
    <source>
        <dbReference type="ARBA" id="ARBA00004141"/>
    </source>
</evidence>
<dbReference type="EMBL" id="SIYF01000156">
    <property type="protein sequence ID" value="TKK87247.1"/>
    <property type="molecule type" value="Genomic_DNA"/>
</dbReference>
<dbReference type="InterPro" id="IPR006480">
    <property type="entry name" value="Phage_holin_4_1"/>
</dbReference>
<reference evidence="7 8" key="1">
    <citation type="submission" date="2019-02" db="EMBL/GenBank/DDBJ databases">
        <title>Bacteria dissemination in different level of health care in South Africa: the effectiveness of infections prevention and control.</title>
        <authorList>
            <person name="Shobo C."/>
            <person name="Amoako D.G."/>
            <person name="Allam M."/>
            <person name="Ismail A."/>
            <person name="Bester L.A."/>
            <person name="Essack S.Y."/>
        </authorList>
    </citation>
    <scope>NUCLEOTIDE SEQUENCE [LARGE SCALE GENOMIC DNA]</scope>
    <source>
        <strain evidence="7 8">2SIL2</strain>
    </source>
</reference>
<comment type="similarity">
    <text evidence="5">Belongs to the bacteriophage holin family. Cp-1 holin subfamily.</text>
</comment>